<dbReference type="PANTHER" id="PTHR11079:SF202">
    <property type="entry name" value="TRNA-SPECIFIC ADENOSINE DEAMINASE"/>
    <property type="match status" value="1"/>
</dbReference>
<dbReference type="EMBL" id="JADHQD010000021">
    <property type="protein sequence ID" value="MBL6818505.1"/>
    <property type="molecule type" value="Genomic_DNA"/>
</dbReference>
<dbReference type="GO" id="GO:0052717">
    <property type="term" value="F:tRNA-specific adenosine-34 deaminase activity"/>
    <property type="evidence" value="ECO:0007669"/>
    <property type="project" value="UniProtKB-UniRule"/>
</dbReference>
<dbReference type="InterPro" id="IPR028883">
    <property type="entry name" value="tRNA_aden_deaminase"/>
</dbReference>
<dbReference type="PROSITE" id="PS00903">
    <property type="entry name" value="CYT_DCMP_DEAMINASES_1"/>
    <property type="match status" value="1"/>
</dbReference>
<feature type="binding site" evidence="8">
    <location>
        <position position="55"/>
    </location>
    <ligand>
        <name>Zn(2+)</name>
        <dbReference type="ChEBI" id="CHEBI:29105"/>
        <note>catalytic</note>
    </ligand>
</feature>
<comment type="cofactor">
    <cofactor evidence="8">
        <name>Zn(2+)</name>
        <dbReference type="ChEBI" id="CHEBI:29105"/>
    </cofactor>
    <text evidence="8">Binds 1 zinc ion per subunit.</text>
</comment>
<dbReference type="GO" id="GO:0008270">
    <property type="term" value="F:zinc ion binding"/>
    <property type="evidence" value="ECO:0007669"/>
    <property type="project" value="UniProtKB-UniRule"/>
</dbReference>
<comment type="caution">
    <text evidence="10">The sequence shown here is derived from an EMBL/GenBank/DDBJ whole genome shotgun (WGS) entry which is preliminary data.</text>
</comment>
<evidence type="ECO:0000256" key="4">
    <source>
        <dbReference type="ARBA" id="ARBA00022723"/>
    </source>
</evidence>
<comment type="similarity">
    <text evidence="1">Belongs to the cytidine and deoxycytidylate deaminase family. ADAT2 subfamily.</text>
</comment>
<organism evidence="10 11">
    <name type="scientific">SAR86 cluster bacterium</name>
    <dbReference type="NCBI Taxonomy" id="2030880"/>
    <lineage>
        <taxon>Bacteria</taxon>
        <taxon>Pseudomonadati</taxon>
        <taxon>Pseudomonadota</taxon>
        <taxon>Gammaproteobacteria</taxon>
        <taxon>SAR86 cluster</taxon>
    </lineage>
</organism>
<keyword evidence="6 8" id="KW-0862">Zinc</keyword>
<dbReference type="Pfam" id="PF14437">
    <property type="entry name" value="MafB19-deam"/>
    <property type="match status" value="1"/>
</dbReference>
<evidence type="ECO:0000313" key="11">
    <source>
        <dbReference type="Proteomes" id="UP000711391"/>
    </source>
</evidence>
<keyword evidence="3 8" id="KW-0819">tRNA processing</keyword>
<dbReference type="AlphaFoldDB" id="A0A937I5M5"/>
<dbReference type="NCBIfam" id="NF008113">
    <property type="entry name" value="PRK10860.1"/>
    <property type="match status" value="1"/>
</dbReference>
<gene>
    <name evidence="8" type="primary">tadA</name>
    <name evidence="10" type="ORF">ISQ64_03775</name>
</gene>
<dbReference type="InterPro" id="IPR002125">
    <property type="entry name" value="CMP_dCMP_dom"/>
</dbReference>
<evidence type="ECO:0000256" key="7">
    <source>
        <dbReference type="ARBA" id="ARBA00048045"/>
    </source>
</evidence>
<feature type="active site" description="Proton donor" evidence="8">
    <location>
        <position position="57"/>
    </location>
</feature>
<comment type="catalytic activity">
    <reaction evidence="7 8">
        <text>adenosine(34) in tRNA + H2O + H(+) = inosine(34) in tRNA + NH4(+)</text>
        <dbReference type="Rhea" id="RHEA:43168"/>
        <dbReference type="Rhea" id="RHEA-COMP:10373"/>
        <dbReference type="Rhea" id="RHEA-COMP:10374"/>
        <dbReference type="ChEBI" id="CHEBI:15377"/>
        <dbReference type="ChEBI" id="CHEBI:15378"/>
        <dbReference type="ChEBI" id="CHEBI:28938"/>
        <dbReference type="ChEBI" id="CHEBI:74411"/>
        <dbReference type="ChEBI" id="CHEBI:82852"/>
        <dbReference type="EC" id="3.5.4.33"/>
    </reaction>
</comment>
<sequence>MFSDQDRLFMSLAIAEAKISYSKNEVPVGAVIVRNNEVIGKGYNSVISNKDVSSHAEIVAIKNASKFIGNYRLSDTTMYITLEPCHMCAKAIVDARINQIIFAAAEPKTGSIISIDNLYDRQTFNHKVLYRHGLLEHESSELLKDFFKSKR</sequence>
<dbReference type="Proteomes" id="UP000711391">
    <property type="component" value="Unassembled WGS sequence"/>
</dbReference>
<feature type="domain" description="CMP/dCMP-type deaminase" evidence="9">
    <location>
        <begin position="4"/>
        <end position="114"/>
    </location>
</feature>
<dbReference type="PANTHER" id="PTHR11079">
    <property type="entry name" value="CYTOSINE DEAMINASE FAMILY MEMBER"/>
    <property type="match status" value="1"/>
</dbReference>
<dbReference type="CDD" id="cd01285">
    <property type="entry name" value="nucleoside_deaminase"/>
    <property type="match status" value="1"/>
</dbReference>
<evidence type="ECO:0000256" key="2">
    <source>
        <dbReference type="ARBA" id="ARBA00011738"/>
    </source>
</evidence>
<evidence type="ECO:0000313" key="10">
    <source>
        <dbReference type="EMBL" id="MBL6818505.1"/>
    </source>
</evidence>
<evidence type="ECO:0000256" key="6">
    <source>
        <dbReference type="ARBA" id="ARBA00022833"/>
    </source>
</evidence>
<evidence type="ECO:0000259" key="9">
    <source>
        <dbReference type="PROSITE" id="PS51747"/>
    </source>
</evidence>
<dbReference type="Gene3D" id="3.40.140.10">
    <property type="entry name" value="Cytidine Deaminase, domain 2"/>
    <property type="match status" value="1"/>
</dbReference>
<feature type="binding site" evidence="8">
    <location>
        <position position="85"/>
    </location>
    <ligand>
        <name>Zn(2+)</name>
        <dbReference type="ChEBI" id="CHEBI:29105"/>
        <note>catalytic</note>
    </ligand>
</feature>
<proteinExistence type="inferred from homology"/>
<dbReference type="InterPro" id="IPR016193">
    <property type="entry name" value="Cytidine_deaminase-like"/>
</dbReference>
<evidence type="ECO:0000256" key="5">
    <source>
        <dbReference type="ARBA" id="ARBA00022801"/>
    </source>
</evidence>
<feature type="binding site" evidence="8">
    <location>
        <position position="88"/>
    </location>
    <ligand>
        <name>Zn(2+)</name>
        <dbReference type="ChEBI" id="CHEBI:29105"/>
        <note>catalytic</note>
    </ligand>
</feature>
<protein>
    <recommendedName>
        <fullName evidence="8">tRNA-specific adenosine deaminase</fullName>
        <ecNumber evidence="8">3.5.4.33</ecNumber>
    </recommendedName>
</protein>
<dbReference type="InterPro" id="IPR058535">
    <property type="entry name" value="MafB19-deam"/>
</dbReference>
<reference evidence="10" key="1">
    <citation type="submission" date="2020-10" db="EMBL/GenBank/DDBJ databases">
        <title>Microbiome of the Black Sea water column analyzed by genome centric metagenomics.</title>
        <authorList>
            <person name="Cabello-Yeves P.J."/>
            <person name="Callieri C."/>
            <person name="Picazo A."/>
            <person name="Mehrshad M."/>
            <person name="Haro-Moreno J.M."/>
            <person name="Roda-Garcia J."/>
            <person name="Dzembekova N."/>
            <person name="Slabakova V."/>
            <person name="Slabakova N."/>
            <person name="Moncheva S."/>
            <person name="Rodriguez-Valera F."/>
        </authorList>
    </citation>
    <scope>NUCLEOTIDE SEQUENCE</scope>
    <source>
        <strain evidence="10">BS307-5m-G50</strain>
    </source>
</reference>
<evidence type="ECO:0000256" key="3">
    <source>
        <dbReference type="ARBA" id="ARBA00022694"/>
    </source>
</evidence>
<keyword evidence="4 8" id="KW-0479">Metal-binding</keyword>
<comment type="function">
    <text evidence="8">Catalyzes the deamination of adenosine to inosine at the wobble position 34 of tRNA(Arg2).</text>
</comment>
<keyword evidence="5 8" id="KW-0378">Hydrolase</keyword>
<dbReference type="PROSITE" id="PS51747">
    <property type="entry name" value="CYT_DCMP_DEAMINASES_2"/>
    <property type="match status" value="1"/>
</dbReference>
<evidence type="ECO:0000256" key="8">
    <source>
        <dbReference type="HAMAP-Rule" id="MF_00972"/>
    </source>
</evidence>
<dbReference type="EC" id="3.5.4.33" evidence="8"/>
<dbReference type="GO" id="GO:0002100">
    <property type="term" value="P:tRNA wobble adenosine to inosine editing"/>
    <property type="evidence" value="ECO:0007669"/>
    <property type="project" value="UniProtKB-UniRule"/>
</dbReference>
<dbReference type="SUPFAM" id="SSF53927">
    <property type="entry name" value="Cytidine deaminase-like"/>
    <property type="match status" value="1"/>
</dbReference>
<dbReference type="HAMAP" id="MF_00972">
    <property type="entry name" value="tRNA_aden_deaminase"/>
    <property type="match status" value="1"/>
</dbReference>
<name>A0A937I5M5_9GAMM</name>
<comment type="subunit">
    <text evidence="2 8">Homodimer.</text>
</comment>
<accession>A0A937I5M5</accession>
<evidence type="ECO:0000256" key="1">
    <source>
        <dbReference type="ARBA" id="ARBA00010669"/>
    </source>
</evidence>
<dbReference type="InterPro" id="IPR016192">
    <property type="entry name" value="APOBEC/CMP_deaminase_Zn-bd"/>
</dbReference>